<dbReference type="Proteomes" id="UP000789572">
    <property type="component" value="Unassembled WGS sequence"/>
</dbReference>
<evidence type="ECO:0000256" key="3">
    <source>
        <dbReference type="ARBA" id="ARBA00022824"/>
    </source>
</evidence>
<keyword evidence="9" id="KW-1185">Reference proteome</keyword>
<dbReference type="SUPFAM" id="SSF50911">
    <property type="entry name" value="Mannose 6-phosphate receptor domain"/>
    <property type="match status" value="1"/>
</dbReference>
<dbReference type="OrthoDB" id="28322at2759"/>
<keyword evidence="2" id="KW-0732">Signal</keyword>
<accession>A0A9N9C983</accession>
<evidence type="ECO:0000313" key="9">
    <source>
        <dbReference type="Proteomes" id="UP000789572"/>
    </source>
</evidence>
<keyword evidence="6" id="KW-0812">Transmembrane</keyword>
<feature type="non-terminal residue" evidence="8">
    <location>
        <position position="1"/>
    </location>
</feature>
<dbReference type="InterPro" id="IPR044865">
    <property type="entry name" value="MRH_dom"/>
</dbReference>
<dbReference type="AlphaFoldDB" id="A0A9N9C983"/>
<reference evidence="8" key="1">
    <citation type="submission" date="2021-06" db="EMBL/GenBank/DDBJ databases">
        <authorList>
            <person name="Kallberg Y."/>
            <person name="Tangrot J."/>
            <person name="Rosling A."/>
        </authorList>
    </citation>
    <scope>NUCLEOTIDE SEQUENCE</scope>
    <source>
        <strain evidence="8">IA702</strain>
    </source>
</reference>
<feature type="coiled-coil region" evidence="5">
    <location>
        <begin position="446"/>
        <end position="473"/>
    </location>
</feature>
<proteinExistence type="predicted"/>
<dbReference type="InterPro" id="IPR009011">
    <property type="entry name" value="Man6P_isomerase_rcpt-bd_dom_sf"/>
</dbReference>
<organism evidence="8 9">
    <name type="scientific">Paraglomus occultum</name>
    <dbReference type="NCBI Taxonomy" id="144539"/>
    <lineage>
        <taxon>Eukaryota</taxon>
        <taxon>Fungi</taxon>
        <taxon>Fungi incertae sedis</taxon>
        <taxon>Mucoromycota</taxon>
        <taxon>Glomeromycotina</taxon>
        <taxon>Glomeromycetes</taxon>
        <taxon>Paraglomerales</taxon>
        <taxon>Paraglomeraceae</taxon>
        <taxon>Paraglomus</taxon>
    </lineage>
</organism>
<dbReference type="InterPro" id="IPR028146">
    <property type="entry name" value="PRKCSH_N"/>
</dbReference>
<dbReference type="Pfam" id="PF13015">
    <property type="entry name" value="PRKCSH_1"/>
    <property type="match status" value="1"/>
</dbReference>
<dbReference type="EMBL" id="CAJVPJ010001457">
    <property type="protein sequence ID" value="CAG8591922.1"/>
    <property type="molecule type" value="Genomic_DNA"/>
</dbReference>
<keyword evidence="4" id="KW-1015">Disulfide bond</keyword>
<feature type="domain" description="MRH" evidence="7">
    <location>
        <begin position="449"/>
        <end position="569"/>
    </location>
</feature>
<sequence>QHRCQFTTNCGGELCAIDKKSGRKSDKALVEEKEDVRRREELEKFCGGQKGSGVAQMLLNQRIHDSNVNFKLRCINNTELNHRNREWLAMLLSKDSCRNIPRISSAIFLILFTICCSLSAIQAVKIRGIDPSKAHLYERKGDHWTCLDGSAEIPYEAINDDYCDCNDGSDEPGTSACPDNLFYCENKGHIPAYISSSRVNDGICEPECCDGSDEYRGFVQCSNVCDIAEREYRQKMKELADLHAMGAKIKQEYIEHGKKLRSEREANLEKLQVELEAAKQRVVERKEALKRAEDEQKKSKTSKMKIYRERIKAYKSQIQALQSRITGLQDDINALLSILKDLKNDHNPNYHDMAVKAAISGYDEFINERDEYRTYRDEICNEEDGDCDDDNVGEYQDYVAETPSEGVFGMLKKSFNSIMHAIGFEEYSSSNGESQSASSPGQSKAVIEARNAVSTAESEVRNAETQISEVNRKLEADYGRQQEFAKLDGECVDLNSGDSFSKWTGADSSEDPSYYTEQLYDNGARCWNGPVRSTKVYLECGIVNELVEVSEPEKCEYVMKMKTPAICADEYDKTKHDEL</sequence>
<evidence type="ECO:0000313" key="8">
    <source>
        <dbReference type="EMBL" id="CAG8591922.1"/>
    </source>
</evidence>
<evidence type="ECO:0000256" key="5">
    <source>
        <dbReference type="SAM" id="Coils"/>
    </source>
</evidence>
<evidence type="ECO:0000256" key="2">
    <source>
        <dbReference type="ARBA" id="ARBA00022729"/>
    </source>
</evidence>
<dbReference type="InterPro" id="IPR039794">
    <property type="entry name" value="Gtb1-like"/>
</dbReference>
<comment type="caution">
    <text evidence="8">The sequence shown here is derived from an EMBL/GenBank/DDBJ whole genome shotgun (WGS) entry which is preliminary data.</text>
</comment>
<dbReference type="PANTHER" id="PTHR12630">
    <property type="entry name" value="N-LINKED OLIGOSACCHARIDE PROCESSING"/>
    <property type="match status" value="1"/>
</dbReference>
<dbReference type="GO" id="GO:0017177">
    <property type="term" value="C:glucosidase II complex"/>
    <property type="evidence" value="ECO:0007669"/>
    <property type="project" value="TreeGrafter"/>
</dbReference>
<dbReference type="PANTHER" id="PTHR12630:SF1">
    <property type="entry name" value="GLUCOSIDASE 2 SUBUNIT BETA"/>
    <property type="match status" value="1"/>
</dbReference>
<feature type="coiled-coil region" evidence="5">
    <location>
        <begin position="225"/>
        <end position="345"/>
    </location>
</feature>
<keyword evidence="5" id="KW-0175">Coiled coil</keyword>
<feature type="transmembrane region" description="Helical" evidence="6">
    <location>
        <begin position="103"/>
        <end position="124"/>
    </location>
</feature>
<protein>
    <recommendedName>
        <fullName evidence="1">Glucosidase 2 subunit beta</fullName>
    </recommendedName>
</protein>
<evidence type="ECO:0000256" key="1">
    <source>
        <dbReference type="ARBA" id="ARBA00022387"/>
    </source>
</evidence>
<dbReference type="Pfam" id="PF12999">
    <property type="entry name" value="PRKCSH-like"/>
    <property type="match status" value="1"/>
</dbReference>
<keyword evidence="3" id="KW-0256">Endoplasmic reticulum</keyword>
<dbReference type="InterPro" id="IPR036607">
    <property type="entry name" value="PRKCSH"/>
</dbReference>
<name>A0A9N9C983_9GLOM</name>
<evidence type="ECO:0000256" key="6">
    <source>
        <dbReference type="SAM" id="Phobius"/>
    </source>
</evidence>
<dbReference type="Gene3D" id="2.70.130.10">
    <property type="entry name" value="Mannose-6-phosphate receptor binding domain"/>
    <property type="match status" value="1"/>
</dbReference>
<evidence type="ECO:0000259" key="7">
    <source>
        <dbReference type="PROSITE" id="PS51914"/>
    </source>
</evidence>
<keyword evidence="6" id="KW-1133">Transmembrane helix</keyword>
<gene>
    <name evidence="8" type="ORF">POCULU_LOCUS7019</name>
</gene>
<dbReference type="GO" id="GO:0006491">
    <property type="term" value="P:N-glycan processing"/>
    <property type="evidence" value="ECO:0007669"/>
    <property type="project" value="TreeGrafter"/>
</dbReference>
<evidence type="ECO:0000256" key="4">
    <source>
        <dbReference type="ARBA" id="ARBA00023157"/>
    </source>
</evidence>
<dbReference type="PROSITE" id="PS51914">
    <property type="entry name" value="MRH"/>
    <property type="match status" value="1"/>
</dbReference>
<keyword evidence="6" id="KW-0472">Membrane</keyword>